<protein>
    <submittedName>
        <fullName evidence="1">Uncharacterized protein</fullName>
    </submittedName>
</protein>
<dbReference type="EMBL" id="CP099423">
    <property type="protein sequence ID" value="USW54349.1"/>
    <property type="molecule type" value="Genomic_DNA"/>
</dbReference>
<organism evidence="1 2">
    <name type="scientific">Septoria linicola</name>
    <dbReference type="NCBI Taxonomy" id="215465"/>
    <lineage>
        <taxon>Eukaryota</taxon>
        <taxon>Fungi</taxon>
        <taxon>Dikarya</taxon>
        <taxon>Ascomycota</taxon>
        <taxon>Pezizomycotina</taxon>
        <taxon>Dothideomycetes</taxon>
        <taxon>Dothideomycetidae</taxon>
        <taxon>Mycosphaerellales</taxon>
        <taxon>Mycosphaerellaceae</taxon>
        <taxon>Septoria</taxon>
    </lineage>
</organism>
<evidence type="ECO:0000313" key="2">
    <source>
        <dbReference type="Proteomes" id="UP001056384"/>
    </source>
</evidence>
<keyword evidence="2" id="KW-1185">Reference proteome</keyword>
<dbReference type="Proteomes" id="UP001056384">
    <property type="component" value="Chromosome 6"/>
</dbReference>
<accession>A0A9Q9AS03</accession>
<proteinExistence type="predicted"/>
<sequence>MSSSFDPLRPPCYRSEPFLHQLYGYGPSTGFGQNTYGGSRGGPCERPPMYGYAGYCGGNAGYREDGRSLNGHQWLRAINNPGQFFQRQRWW</sequence>
<gene>
    <name evidence="1" type="ORF">Slin15195_G076680</name>
</gene>
<dbReference type="AlphaFoldDB" id="A0A9Q9AS03"/>
<name>A0A9Q9AS03_9PEZI</name>
<reference evidence="1" key="1">
    <citation type="submission" date="2022-06" db="EMBL/GenBank/DDBJ databases">
        <title>Complete genome sequences of two strains of the flax pathogen Septoria linicola.</title>
        <authorList>
            <person name="Lapalu N."/>
            <person name="Simon A."/>
            <person name="Demenou B."/>
            <person name="Paumier D."/>
            <person name="Guillot M.-P."/>
            <person name="Gout L."/>
            <person name="Valade R."/>
        </authorList>
    </citation>
    <scope>NUCLEOTIDE SEQUENCE</scope>
    <source>
        <strain evidence="1">SE15195</strain>
    </source>
</reference>
<evidence type="ECO:0000313" key="1">
    <source>
        <dbReference type="EMBL" id="USW54349.1"/>
    </source>
</evidence>